<dbReference type="GO" id="GO:0008017">
    <property type="term" value="F:microtubule binding"/>
    <property type="evidence" value="ECO:0007669"/>
    <property type="project" value="TreeGrafter"/>
</dbReference>
<dbReference type="InterPro" id="IPR034085">
    <property type="entry name" value="TOG"/>
</dbReference>
<dbReference type="Pfam" id="PF12348">
    <property type="entry name" value="CLASP_N"/>
    <property type="match status" value="1"/>
</dbReference>
<dbReference type="GO" id="GO:0005881">
    <property type="term" value="C:cytoplasmic microtubule"/>
    <property type="evidence" value="ECO:0007669"/>
    <property type="project" value="TreeGrafter"/>
</dbReference>
<feature type="compositionally biased region" description="Polar residues" evidence="1">
    <location>
        <begin position="1010"/>
        <end position="1025"/>
    </location>
</feature>
<reference evidence="3 4" key="1">
    <citation type="submission" date="2017-12" db="EMBL/GenBank/DDBJ databases">
        <title>Sequencing, de novo assembly and annotation of complete genome of a new Thraustochytrid species, strain FCC1311.</title>
        <authorList>
            <person name="Sedici K."/>
            <person name="Godart F."/>
            <person name="Aiese Cigliano R."/>
            <person name="Sanseverino W."/>
            <person name="Barakat M."/>
            <person name="Ortet P."/>
            <person name="Marechal E."/>
            <person name="Cagnac O."/>
            <person name="Amato A."/>
        </authorList>
    </citation>
    <scope>NUCLEOTIDE SEQUENCE [LARGE SCALE GENOMIC DNA]</scope>
</reference>
<accession>A0A2R5G1Q3</accession>
<dbReference type="Proteomes" id="UP000241890">
    <property type="component" value="Unassembled WGS sequence"/>
</dbReference>
<dbReference type="GO" id="GO:0005819">
    <property type="term" value="C:spindle"/>
    <property type="evidence" value="ECO:0007669"/>
    <property type="project" value="UniProtKB-ARBA"/>
</dbReference>
<dbReference type="InterPro" id="IPR016024">
    <property type="entry name" value="ARM-type_fold"/>
</dbReference>
<feature type="domain" description="TOG" evidence="2">
    <location>
        <begin position="83"/>
        <end position="331"/>
    </location>
</feature>
<dbReference type="PANTHER" id="PTHR21567">
    <property type="entry name" value="CLASP"/>
    <property type="match status" value="1"/>
</dbReference>
<feature type="region of interest" description="Disordered" evidence="1">
    <location>
        <begin position="394"/>
        <end position="553"/>
    </location>
</feature>
<dbReference type="Gene3D" id="1.25.10.10">
    <property type="entry name" value="Leucine-rich Repeat Variant"/>
    <property type="match status" value="3"/>
</dbReference>
<dbReference type="InterPro" id="IPR024395">
    <property type="entry name" value="CLASP_N_dom"/>
</dbReference>
<feature type="compositionally biased region" description="Low complexity" evidence="1">
    <location>
        <begin position="991"/>
        <end position="1009"/>
    </location>
</feature>
<dbReference type="GO" id="GO:0000226">
    <property type="term" value="P:microtubule cytoskeleton organization"/>
    <property type="evidence" value="ECO:0007669"/>
    <property type="project" value="UniProtKB-ARBA"/>
</dbReference>
<dbReference type="InParanoid" id="A0A2R5G1Q3"/>
<evidence type="ECO:0000259" key="2">
    <source>
        <dbReference type="SMART" id="SM01349"/>
    </source>
</evidence>
<proteinExistence type="predicted"/>
<feature type="compositionally biased region" description="Polar residues" evidence="1">
    <location>
        <begin position="1"/>
        <end position="10"/>
    </location>
</feature>
<feature type="region of interest" description="Disordered" evidence="1">
    <location>
        <begin position="1"/>
        <end position="54"/>
    </location>
</feature>
<feature type="domain" description="TOG" evidence="2">
    <location>
        <begin position="1025"/>
        <end position="1261"/>
    </location>
</feature>
<evidence type="ECO:0000313" key="4">
    <source>
        <dbReference type="Proteomes" id="UP000241890"/>
    </source>
</evidence>
<dbReference type="SMART" id="SM01349">
    <property type="entry name" value="TOG"/>
    <property type="match status" value="3"/>
</dbReference>
<comment type="caution">
    <text evidence="3">The sequence shown here is derived from an EMBL/GenBank/DDBJ whole genome shotgun (WGS) entry which is preliminary data.</text>
</comment>
<feature type="compositionally biased region" description="Polar residues" evidence="1">
    <location>
        <begin position="973"/>
        <end position="990"/>
    </location>
</feature>
<dbReference type="OrthoDB" id="46159at2759"/>
<keyword evidence="4" id="KW-1185">Reference proteome</keyword>
<organism evidence="3 4">
    <name type="scientific">Hondaea fermentalgiana</name>
    <dbReference type="NCBI Taxonomy" id="2315210"/>
    <lineage>
        <taxon>Eukaryota</taxon>
        <taxon>Sar</taxon>
        <taxon>Stramenopiles</taxon>
        <taxon>Bigyra</taxon>
        <taxon>Labyrinthulomycetes</taxon>
        <taxon>Thraustochytrida</taxon>
        <taxon>Thraustochytriidae</taxon>
        <taxon>Hondaea</taxon>
    </lineage>
</organism>
<dbReference type="SUPFAM" id="SSF48371">
    <property type="entry name" value="ARM repeat"/>
    <property type="match status" value="1"/>
</dbReference>
<dbReference type="EMBL" id="BEYU01000005">
    <property type="protein sequence ID" value="GBG24239.1"/>
    <property type="molecule type" value="Genomic_DNA"/>
</dbReference>
<feature type="region of interest" description="Disordered" evidence="1">
    <location>
        <begin position="953"/>
        <end position="1029"/>
    </location>
</feature>
<protein>
    <submittedName>
        <fullName evidence="3">CLIP-associating protein 1</fullName>
    </submittedName>
</protein>
<feature type="compositionally biased region" description="Low complexity" evidence="1">
    <location>
        <begin position="426"/>
        <end position="459"/>
    </location>
</feature>
<dbReference type="InterPro" id="IPR011989">
    <property type="entry name" value="ARM-like"/>
</dbReference>
<sequence>MRCDAMQSSDDGGRKVGGAMDKENLATLGLHGSQHHQHQQQPEQQPLREKNGGRQPAVLEKQVAVQQQHGENDENAATIDLRELARECEFAIKVLEKKDADWSDRGSALQRLGKAAERGAAKYDEFLECLIRLRDPLLNQIKELRSVIVKEACSTFAALAAAYQTEGIASGTMKWPPRFSSLAYAVVEACLKQTCVSIKVISEAADSCIRAIISSAAPLGVGKILSRVCEGCSDKAVHHRLVCVEYIDLALRRWPSMSKTAGNRRMAEVRAAVKSAINDADDAVRRAARACYWVLRARSPEIAEQIMAGLDAASQRRLRDVQTDVQLERGDDFRVRARSSPRDSFVPASNIPGNVLAAAHSPLETPSESGSEADAGSFRSDMMMSFKTSDDLAVETGANDGSRGASARRPISPAVRQRAPLSLHHQQQQQQQQQQQRPQQQVSPPAAPNAANSRAAGRPLRAGPQRVHRAPAAAENMGETQPSPPLRTRETRTYQPGDYAETGGASTASLAGRATRTSATAQAGARRVGGAQRIATRPIRAGPTAGQAATASNAADGRTALGSAMRVEPGPSNATARSTGSAAVTASHDVLGNPKTLSSAAAANYASSVQDAGAEATPASLNANLRELESNPHWSARKDAVDAIMNALIESPNGFSSAFAAKLIPALCNKAADERRHHKVAQEVLKCICLMLPKHAKEFSDYLKQLLPALLAGTKDGKLPIRRFSGEAMDLCLSNFPHDQLAAMLSELCKQKGDSKRLAAMSYLQKVIPTTRAFFANSLHVYQIVRRVDRSLSSRNLEMRKAATSVLVAVYRYDSNLFLGELCSSEMPSDVRERAVKAGKDSIQGFESALRAHEDAPRIAPAQPSQHLLHQPRAPKGTFDAASLSLMNPVLSPAKSTATMETEMSGADTLVSSADAHDAGSDATAISDENATAIVEENLEIVDGGEFDVAEHETSGQTFGAASPPVSPETRAGAQTSPQVARHSPQTAQVSPQQAARRSPQQAARRSPQMDSRGSTQTATAQSTGFRDHADVELRDVMQRLQMGSASERELALQQIEAWAKDSASSHAIAWDHWAPQLAQACAGELKDPTRSVIVQAFLTVSALARFHPRGFQSSLDSMVPAILAFLRQHVDVSLVCKAKETLVHIAESVDPQRLLPIVLQFLGDPTVDAQDACIDMLRVVLRRLPTPAVLDLLTEVHPVLIESLDHEQPRVRKAATFLFVELNGLCGATVMHPYLAMLKKEKRTLVEMYVKRGLSPRLTTGPSRA</sequence>
<dbReference type="AlphaFoldDB" id="A0A2R5G1Q3"/>
<evidence type="ECO:0000256" key="1">
    <source>
        <dbReference type="SAM" id="MobiDB-lite"/>
    </source>
</evidence>
<evidence type="ECO:0000313" key="3">
    <source>
        <dbReference type="EMBL" id="GBG24239.1"/>
    </source>
</evidence>
<dbReference type="PANTHER" id="PTHR21567:SF9">
    <property type="entry name" value="CLIP-ASSOCIATING PROTEIN"/>
    <property type="match status" value="1"/>
</dbReference>
<gene>
    <name evidence="3" type="ORF">FCC1311_004572</name>
</gene>
<name>A0A2R5G1Q3_9STRA</name>
<feature type="compositionally biased region" description="Low complexity" evidence="1">
    <location>
        <begin position="519"/>
        <end position="535"/>
    </location>
</feature>
<dbReference type="GO" id="GO:0000278">
    <property type="term" value="P:mitotic cell cycle"/>
    <property type="evidence" value="ECO:0007669"/>
    <property type="project" value="UniProtKB-ARBA"/>
</dbReference>
<feature type="domain" description="TOG" evidence="2">
    <location>
        <begin position="610"/>
        <end position="844"/>
    </location>
</feature>